<protein>
    <submittedName>
        <fullName evidence="1">Uncharacterized protein</fullName>
    </submittedName>
</protein>
<gene>
    <name evidence="1" type="ORF">WJ35_09500</name>
</gene>
<dbReference type="Proteomes" id="UP000243680">
    <property type="component" value="Chromosome 1"/>
</dbReference>
<evidence type="ECO:0000313" key="2">
    <source>
        <dbReference type="Proteomes" id="UP000243680"/>
    </source>
</evidence>
<sequence>MIELDDVLRSVIAILKSAPEGSTISQVRITFHQDSSSGSMTMNPISFERGGSPSAAAEADWNKLDQVVISKIKHTNLGAAVRIYTKKYSRLREHDEILITATKVTHIYRHVSIPI</sequence>
<reference evidence="1 2" key="1">
    <citation type="submission" date="2015-12" db="EMBL/GenBank/DDBJ databases">
        <title>Diversity of Burkholderia near neighbor genomes.</title>
        <authorList>
            <person name="Sahl J."/>
            <person name="Wagner D."/>
            <person name="Keim P."/>
        </authorList>
    </citation>
    <scope>NUCLEOTIDE SEQUENCE [LARGE SCALE GENOMIC DNA]</scope>
    <source>
        <strain evidence="1 2">MSMB0783</strain>
    </source>
</reference>
<evidence type="ECO:0000313" key="1">
    <source>
        <dbReference type="EMBL" id="AOJ75282.1"/>
    </source>
</evidence>
<organism evidence="1 2">
    <name type="scientific">Burkholderia ubonensis</name>
    <dbReference type="NCBI Taxonomy" id="101571"/>
    <lineage>
        <taxon>Bacteria</taxon>
        <taxon>Pseudomonadati</taxon>
        <taxon>Pseudomonadota</taxon>
        <taxon>Betaproteobacteria</taxon>
        <taxon>Burkholderiales</taxon>
        <taxon>Burkholderiaceae</taxon>
        <taxon>Burkholderia</taxon>
        <taxon>Burkholderia cepacia complex</taxon>
    </lineage>
</organism>
<proteinExistence type="predicted"/>
<dbReference type="AlphaFoldDB" id="A0A1B4LDQ2"/>
<accession>A0A1B4LDQ2</accession>
<name>A0A1B4LDQ2_9BURK</name>
<dbReference type="EMBL" id="CP013420">
    <property type="protein sequence ID" value="AOJ75282.1"/>
    <property type="molecule type" value="Genomic_DNA"/>
</dbReference>